<dbReference type="RefSeq" id="WP_167207030.1">
    <property type="nucleotide sequence ID" value="NZ_CP050063.1"/>
</dbReference>
<organism evidence="1 2">
    <name type="scientific">Spirosoma aureum</name>
    <dbReference type="NCBI Taxonomy" id="2692134"/>
    <lineage>
        <taxon>Bacteria</taxon>
        <taxon>Pseudomonadati</taxon>
        <taxon>Bacteroidota</taxon>
        <taxon>Cytophagia</taxon>
        <taxon>Cytophagales</taxon>
        <taxon>Cytophagaceae</taxon>
        <taxon>Spirosoma</taxon>
    </lineage>
</organism>
<dbReference type="EMBL" id="CP050063">
    <property type="protein sequence ID" value="QIP12686.1"/>
    <property type="molecule type" value="Genomic_DNA"/>
</dbReference>
<accession>A0A6G9AK43</accession>
<gene>
    <name evidence="1" type="ORF">G8759_08640</name>
</gene>
<protein>
    <recommendedName>
        <fullName evidence="3">Heparinase</fullName>
    </recommendedName>
</protein>
<keyword evidence="2" id="KW-1185">Reference proteome</keyword>
<dbReference type="Proteomes" id="UP000501802">
    <property type="component" value="Chromosome"/>
</dbReference>
<evidence type="ECO:0000313" key="2">
    <source>
        <dbReference type="Proteomes" id="UP000501802"/>
    </source>
</evidence>
<reference evidence="1 2" key="1">
    <citation type="submission" date="2020-03" db="EMBL/GenBank/DDBJ databases">
        <authorList>
            <person name="Kim M.K."/>
        </authorList>
    </citation>
    <scope>NUCLEOTIDE SEQUENCE [LARGE SCALE GENOMIC DNA]</scope>
    <source>
        <strain evidence="1 2">BT328</strain>
    </source>
</reference>
<sequence length="590" mass="66168">MEAISRKSFLQQCLWFGTAISFSPFAAQAWNEKRMDDDFYQKLVLANAKEVARVVQLLATDITQVRRRLGYDLANVAAAFCEPTSQYYQSAELIPYLTKMARALLKAQHADGTLDFGNLASPPDTAFILEPLCAAATILKSNNTAALNEVKGLLREFIVKAGEALRTGGLHTPNHRWVVSAALAKINALFPKPGYVNRIHEWLSEGVYCDSDGNFLERSMNYSAVIDRSLITIGRLLPLPALFEPVRKNLGLVYFHAEPNGDLVTNDSRRQDQFSSVSILNFYHDFYYLAIRDNNPEFSAIAKYIETLNGFNDRVLTDLLVYFLEEPLYKKTLPEPKAPPATFEKFFKGTNLVRIRRNDITTTLFGGTDFPIIIASGRANSPNFFAFRKGEAILKYMRFSTDFFNTGYFHSQGIVHSAGKYVLHQKIEAPYYQPLPDKFKRADGNYTHSQSTDGRFWNKMDFQHRPQSNINTLETTISVEEKNGSNELNFSVEGTEGVHVVIEFCFKEGGTLTGLKKIEGGSDNYSLESGSGEYRYGNDSIKFGPGVFKHASLSGLEGEMYSSHFGSLRTDGMHVFLTGITPFLHTIVVG</sequence>
<proteinExistence type="predicted"/>
<name>A0A6G9AK43_9BACT</name>
<evidence type="ECO:0008006" key="3">
    <source>
        <dbReference type="Google" id="ProtNLM"/>
    </source>
</evidence>
<dbReference type="KEGG" id="spib:G8759_08640"/>
<dbReference type="AlphaFoldDB" id="A0A6G9AK43"/>
<evidence type="ECO:0000313" key="1">
    <source>
        <dbReference type="EMBL" id="QIP12686.1"/>
    </source>
</evidence>